<sequence>MHYYAINNRGQQSVLSNQILKAINGEYTAIHCYGEIIQMAPSQKVREVVTEIRQDEIRHFETFSQVYQQLTGTQPQIEKQPSCPHSYVDAIKAAFIDEQETVDFYYDIASGTSDSTIQSAFKRAAADEQNHAVWFLYFLMGHQ</sequence>
<dbReference type="Gene3D" id="1.20.120.660">
    <property type="entry name" value="IL-4 antagonist (De novo design) like domain"/>
    <property type="match status" value="1"/>
</dbReference>
<accession>A0A3Q9RJX9</accession>
<dbReference type="OrthoDB" id="573482at2"/>
<feature type="domain" description="Rubrerythrin diiron-binding" evidence="1">
    <location>
        <begin position="20"/>
        <end position="135"/>
    </location>
</feature>
<dbReference type="Gene3D" id="1.20.5.420">
    <property type="entry name" value="Immunoglobulin FC, subunit C"/>
    <property type="match status" value="1"/>
</dbReference>
<dbReference type="Pfam" id="PF02915">
    <property type="entry name" value="Rubrerythrin"/>
    <property type="match status" value="1"/>
</dbReference>
<dbReference type="GO" id="GO:0046872">
    <property type="term" value="F:metal ion binding"/>
    <property type="evidence" value="ECO:0007669"/>
    <property type="project" value="InterPro"/>
</dbReference>
<dbReference type="GO" id="GO:0016491">
    <property type="term" value="F:oxidoreductase activity"/>
    <property type="evidence" value="ECO:0007669"/>
    <property type="project" value="InterPro"/>
</dbReference>
<reference evidence="2 3" key="1">
    <citation type="submission" date="2018-01" db="EMBL/GenBank/DDBJ databases">
        <title>Bacillus asahii Genome sequencing and assembly.</title>
        <authorList>
            <person name="Jiang H."/>
            <person name="Feng Y."/>
            <person name="Zhao F."/>
            <person name="Lin X."/>
        </authorList>
    </citation>
    <scope>NUCLEOTIDE SEQUENCE [LARGE SCALE GENOMIC DNA]</scope>
    <source>
        <strain evidence="2 3">OM18</strain>
    </source>
</reference>
<dbReference type="CDD" id="cd00657">
    <property type="entry name" value="Ferritin_like"/>
    <property type="match status" value="1"/>
</dbReference>
<dbReference type="AlphaFoldDB" id="A0A3Q9RJX9"/>
<dbReference type="EMBL" id="CP026095">
    <property type="protein sequence ID" value="AZV41262.1"/>
    <property type="molecule type" value="Genomic_DNA"/>
</dbReference>
<organism evidence="2 3">
    <name type="scientific">Peribacillus asahii</name>
    <dbReference type="NCBI Taxonomy" id="228899"/>
    <lineage>
        <taxon>Bacteria</taxon>
        <taxon>Bacillati</taxon>
        <taxon>Bacillota</taxon>
        <taxon>Bacilli</taxon>
        <taxon>Bacillales</taxon>
        <taxon>Bacillaceae</taxon>
        <taxon>Peribacillus</taxon>
    </lineage>
</organism>
<name>A0A3Q9RJX9_9BACI</name>
<evidence type="ECO:0000313" key="2">
    <source>
        <dbReference type="EMBL" id="AZV41262.1"/>
    </source>
</evidence>
<protein>
    <recommendedName>
        <fullName evidence="1">Rubrerythrin diiron-binding domain-containing protein</fullName>
    </recommendedName>
</protein>
<gene>
    <name evidence="2" type="ORF">BAOM_0630</name>
</gene>
<evidence type="ECO:0000259" key="1">
    <source>
        <dbReference type="Pfam" id="PF02915"/>
    </source>
</evidence>
<evidence type="ECO:0000313" key="3">
    <source>
        <dbReference type="Proteomes" id="UP000283095"/>
    </source>
</evidence>
<dbReference type="Proteomes" id="UP000283095">
    <property type="component" value="Chromosome"/>
</dbReference>
<dbReference type="RefSeq" id="WP_127762423.1">
    <property type="nucleotide sequence ID" value="NZ_CP026095.1"/>
</dbReference>
<proteinExistence type="predicted"/>
<dbReference type="KEGG" id="pasa:BAOM_0630"/>
<dbReference type="InterPro" id="IPR009078">
    <property type="entry name" value="Ferritin-like_SF"/>
</dbReference>
<dbReference type="SUPFAM" id="SSF47240">
    <property type="entry name" value="Ferritin-like"/>
    <property type="match status" value="1"/>
</dbReference>
<dbReference type="InterPro" id="IPR003251">
    <property type="entry name" value="Rr_diiron-bd_dom"/>
</dbReference>